<gene>
    <name evidence="1" type="ORF">ESB13_16425</name>
</gene>
<accession>A0A4Q1D6P0</accession>
<keyword evidence="2" id="KW-1185">Reference proteome</keyword>
<evidence type="ECO:0000313" key="2">
    <source>
        <dbReference type="Proteomes" id="UP000290545"/>
    </source>
</evidence>
<name>A0A4Q1D6P0_9BACT</name>
<proteinExistence type="predicted"/>
<dbReference type="EMBL" id="SDHZ01000002">
    <property type="protein sequence ID" value="RXK83666.1"/>
    <property type="molecule type" value="Genomic_DNA"/>
</dbReference>
<reference evidence="1 2" key="1">
    <citation type="submission" date="2019-01" db="EMBL/GenBank/DDBJ databases">
        <title>Filimonas sp. strain TTM-71.</title>
        <authorList>
            <person name="Chen W.-M."/>
        </authorList>
    </citation>
    <scope>NUCLEOTIDE SEQUENCE [LARGE SCALE GENOMIC DNA]</scope>
    <source>
        <strain evidence="1 2">TTM-71</strain>
    </source>
</reference>
<protein>
    <submittedName>
        <fullName evidence="1">Uncharacterized protein</fullName>
    </submittedName>
</protein>
<sequence length="180" mass="20149">MTQERMITGSTTEEVWDQINSDFETLEDVSHYHVLINHAGTRIALDIDIDLGGGFEGGYEVTSITAAIPDTTFRFAIHPQDFVYEIGKLFGIQDVTIGYPEFDKNVIVKTNDDTKVKKLFADSEVREAFQDLSGYSLGITEGDKEQLQLELNIQRGIIDASELLVLYSAYYKVLEAVVKG</sequence>
<evidence type="ECO:0000313" key="1">
    <source>
        <dbReference type="EMBL" id="RXK83666.1"/>
    </source>
</evidence>
<dbReference type="AlphaFoldDB" id="A0A4Q1D6P0"/>
<dbReference type="Proteomes" id="UP000290545">
    <property type="component" value="Unassembled WGS sequence"/>
</dbReference>
<organism evidence="1 2">
    <name type="scientific">Filimonas effusa</name>
    <dbReference type="NCBI Taxonomy" id="2508721"/>
    <lineage>
        <taxon>Bacteria</taxon>
        <taxon>Pseudomonadati</taxon>
        <taxon>Bacteroidota</taxon>
        <taxon>Chitinophagia</taxon>
        <taxon>Chitinophagales</taxon>
        <taxon>Chitinophagaceae</taxon>
        <taxon>Filimonas</taxon>
    </lineage>
</organism>
<dbReference type="OrthoDB" id="262374at2"/>
<dbReference type="RefSeq" id="WP_129004718.1">
    <property type="nucleotide sequence ID" value="NZ_SDHZ01000002.1"/>
</dbReference>
<comment type="caution">
    <text evidence="1">The sequence shown here is derived from an EMBL/GenBank/DDBJ whole genome shotgun (WGS) entry which is preliminary data.</text>
</comment>